<evidence type="ECO:0000313" key="4">
    <source>
        <dbReference type="EMBL" id="BBH08596.1"/>
    </source>
</evidence>
<reference evidence="4" key="1">
    <citation type="journal article" date="2019" name="Science">
        <title>Mutation of a bHLH transcription factor allowed almond domestication.</title>
        <authorList>
            <person name="Sanchez-Perez R."/>
            <person name="Pavan S."/>
            <person name="Mazzeo R."/>
            <person name="Moldovan C."/>
            <person name="Aiese Cigliano R."/>
            <person name="Del Cueto J."/>
            <person name="Ricciardi F."/>
            <person name="Lotti C."/>
            <person name="Ricciardi L."/>
            <person name="Dicenta F."/>
            <person name="Lopez-Marques R.L."/>
            <person name="Lindberg Moller B."/>
        </authorList>
    </citation>
    <scope>NUCLEOTIDE SEQUENCE</scope>
</reference>
<accession>A0A4Y1RXV8</accession>
<keyword evidence="3" id="KW-1015">Disulfide bond</keyword>
<proteinExistence type="predicted"/>
<dbReference type="AlphaFoldDB" id="A0A4Y1RXV8"/>
<evidence type="ECO:0000256" key="1">
    <source>
        <dbReference type="ARBA" id="ARBA00004173"/>
    </source>
</evidence>
<gene>
    <name evidence="4" type="ORF">Prudu_020828</name>
</gene>
<sequence length="226" mass="25679">MARIYKDKRGPLGGLDWTNPIQSGSYIQTQTQPNPNANSPFTLRLLHCSHRFHSNSTKAEVCFPCFRIRIEAMATEAYAARSPDEIHTDARDAFYACLEKESDKKQTEIASKGLLYPAECKASREEFVNHCRASWVKHFDALYCKNKSLKRLLDDKDSRRGPLSLPQPYTFKPTTKCTLKLSAMMKKTTELELTAEEKFTARWIQTVLEGQCVNDEVALSSGLHDP</sequence>
<dbReference type="EMBL" id="AP019303">
    <property type="protein sequence ID" value="BBH08596.1"/>
    <property type="molecule type" value="Genomic_DNA"/>
</dbReference>
<evidence type="ECO:0000256" key="3">
    <source>
        <dbReference type="ARBA" id="ARBA00023157"/>
    </source>
</evidence>
<dbReference type="PANTHER" id="PTHR47445">
    <property type="entry name" value="OS08G0441400 PROTEIN"/>
    <property type="match status" value="1"/>
</dbReference>
<evidence type="ECO:0000256" key="2">
    <source>
        <dbReference type="ARBA" id="ARBA00023128"/>
    </source>
</evidence>
<organism evidence="4">
    <name type="scientific">Prunus dulcis</name>
    <name type="common">Almond</name>
    <name type="synonym">Amygdalus dulcis</name>
    <dbReference type="NCBI Taxonomy" id="3755"/>
    <lineage>
        <taxon>Eukaryota</taxon>
        <taxon>Viridiplantae</taxon>
        <taxon>Streptophyta</taxon>
        <taxon>Embryophyta</taxon>
        <taxon>Tracheophyta</taxon>
        <taxon>Spermatophyta</taxon>
        <taxon>Magnoliopsida</taxon>
        <taxon>eudicotyledons</taxon>
        <taxon>Gunneridae</taxon>
        <taxon>Pentapetalae</taxon>
        <taxon>rosids</taxon>
        <taxon>fabids</taxon>
        <taxon>Rosales</taxon>
        <taxon>Rosaceae</taxon>
        <taxon>Amygdaloideae</taxon>
        <taxon>Amygdaleae</taxon>
        <taxon>Prunus</taxon>
    </lineage>
</organism>
<dbReference type="InterPro" id="IPR048280">
    <property type="entry name" value="COX6B-like"/>
</dbReference>
<comment type="subcellular location">
    <subcellularLocation>
        <location evidence="1">Mitochondrion</location>
    </subcellularLocation>
</comment>
<name>A0A4Y1RXV8_PRUDU</name>
<dbReference type="PANTHER" id="PTHR47445:SF1">
    <property type="entry name" value="OS08G0441400 PROTEIN"/>
    <property type="match status" value="1"/>
</dbReference>
<keyword evidence="2" id="KW-0496">Mitochondrion</keyword>
<protein>
    <submittedName>
        <fullName evidence="4">Cytochrome c oxidase, subunit Vib family protein</fullName>
    </submittedName>
</protein>
<dbReference type="InterPro" id="IPR048282">
    <property type="entry name" value="COA6_pln"/>
</dbReference>
<dbReference type="GO" id="GO:0005739">
    <property type="term" value="C:mitochondrion"/>
    <property type="evidence" value="ECO:0007669"/>
    <property type="project" value="UniProtKB-SubCell"/>
</dbReference>
<dbReference type="Pfam" id="PF02297">
    <property type="entry name" value="COX6B"/>
    <property type="match status" value="1"/>
</dbReference>